<dbReference type="Gene3D" id="3.40.630.10">
    <property type="entry name" value="Zn peptidases"/>
    <property type="match status" value="1"/>
</dbReference>
<keyword evidence="10" id="KW-0479">Metal-binding</keyword>
<dbReference type="GO" id="GO:0005774">
    <property type="term" value="C:vacuolar membrane"/>
    <property type="evidence" value="ECO:0007669"/>
    <property type="project" value="UniProtKB-SubCell"/>
</dbReference>
<keyword evidence="14 19" id="KW-1133">Transmembrane helix</keyword>
<feature type="domain" description="Peptidase M28" evidence="20">
    <location>
        <begin position="46"/>
        <end position="201"/>
    </location>
</feature>
<evidence type="ECO:0000256" key="19">
    <source>
        <dbReference type="SAM" id="Phobius"/>
    </source>
</evidence>
<dbReference type="InterPro" id="IPR045175">
    <property type="entry name" value="M28_fam"/>
</dbReference>
<dbReference type="OrthoDB" id="6612291at2759"/>
<dbReference type="Pfam" id="PF04389">
    <property type="entry name" value="Peptidase_M28"/>
    <property type="match status" value="1"/>
</dbReference>
<comment type="caution">
    <text evidence="21">The sequence shown here is derived from an EMBL/GenBank/DDBJ whole genome shotgun (WGS) entry which is preliminary data.</text>
</comment>
<evidence type="ECO:0000256" key="17">
    <source>
        <dbReference type="ARBA" id="ARBA00023180"/>
    </source>
</evidence>
<dbReference type="SUPFAM" id="SSF53187">
    <property type="entry name" value="Zn-dependent exopeptidases"/>
    <property type="match status" value="1"/>
</dbReference>
<evidence type="ECO:0000256" key="2">
    <source>
        <dbReference type="ARBA" id="ARBA00003273"/>
    </source>
</evidence>
<evidence type="ECO:0000256" key="3">
    <source>
        <dbReference type="ARBA" id="ARBA00004128"/>
    </source>
</evidence>
<dbReference type="Proteomes" id="UP000636800">
    <property type="component" value="Unassembled WGS sequence"/>
</dbReference>
<dbReference type="InterPro" id="IPR007484">
    <property type="entry name" value="Peptidase_M28"/>
</dbReference>
<gene>
    <name evidence="21" type="ORF">HPP92_008619</name>
</gene>
<evidence type="ECO:0000256" key="4">
    <source>
        <dbReference type="ARBA" id="ARBA00004477"/>
    </source>
</evidence>
<comment type="cofactor">
    <cofactor evidence="1">
        <name>Zn(2+)</name>
        <dbReference type="ChEBI" id="CHEBI:29105"/>
    </cofactor>
</comment>
<sequence length="486" mass="53398">MPKASNAAMDSRWSKGEWTKEDNILIASLNISYSGLFVDVKVLVTAVRVGVMLELAREYLNGAMDLKMSHFFLFNTGEEEGLNGAHSFITQHPWRKTIRFIIDLEAMGIGGKSSLFQCLGWLETYANVAKHPSGQIVAQDLFLSGAIKSATDFQVYKEVAGLPGLDFVYSDSGAVYHTKNDKLKLLKPGSLQHLGENMLAFLVHVARSPDLSKIAVPDDKAREENMPIYFDVLVGSSYLALVWLVSPSFAYGLMEATLSPAKLPQPLKVTTLILGLPLPILLSSGVFMQLVGVIIGNLVRFDRDPGSTPEWLGNAIIAIFIASVVCLMFVYLLSYVHNSGKLVEESKSLEDEGFACGREKAIDFITFTVTYGCLSFKDTDAGWSKLEIPSLGIESDLINGSRITRVLVDTKNSKRWALAINSDLVCDFSFEVDSEELVSTGEKSSVDGWHIIQFSGGKESPTKFYLNLIWSKEAKGSEKALLSCLS</sequence>
<feature type="transmembrane region" description="Helical" evidence="19">
    <location>
        <begin position="228"/>
        <end position="252"/>
    </location>
</feature>
<protein>
    <recommendedName>
        <fullName evidence="6">Vacuolar membrane protease</fullName>
    </recommendedName>
    <alternativeName>
        <fullName evidence="18">FXNA-related family protease 1</fullName>
    </alternativeName>
</protein>
<evidence type="ECO:0000259" key="20">
    <source>
        <dbReference type="Pfam" id="PF04389"/>
    </source>
</evidence>
<evidence type="ECO:0000256" key="1">
    <source>
        <dbReference type="ARBA" id="ARBA00001947"/>
    </source>
</evidence>
<evidence type="ECO:0000256" key="18">
    <source>
        <dbReference type="ARBA" id="ARBA00031512"/>
    </source>
</evidence>
<evidence type="ECO:0000313" key="21">
    <source>
        <dbReference type="EMBL" id="KAG0484540.1"/>
    </source>
</evidence>
<dbReference type="PANTHER" id="PTHR12147">
    <property type="entry name" value="METALLOPEPTIDASE M28 FAMILY MEMBER"/>
    <property type="match status" value="1"/>
</dbReference>
<evidence type="ECO:0000256" key="8">
    <source>
        <dbReference type="ARBA" id="ARBA00022670"/>
    </source>
</evidence>
<dbReference type="GO" id="GO:0005789">
    <property type="term" value="C:endoplasmic reticulum membrane"/>
    <property type="evidence" value="ECO:0007669"/>
    <property type="project" value="UniProtKB-SubCell"/>
</dbReference>
<dbReference type="GO" id="GO:0006508">
    <property type="term" value="P:proteolysis"/>
    <property type="evidence" value="ECO:0007669"/>
    <property type="project" value="UniProtKB-KW"/>
</dbReference>
<name>A0A835V5J8_VANPL</name>
<feature type="transmembrane region" description="Helical" evidence="19">
    <location>
        <begin position="311"/>
        <end position="333"/>
    </location>
</feature>
<keyword evidence="7" id="KW-0926">Vacuole</keyword>
<evidence type="ECO:0000313" key="22">
    <source>
        <dbReference type="Proteomes" id="UP000636800"/>
    </source>
</evidence>
<comment type="function">
    <text evidence="2">May be involved in vacuolar sorting and osmoregulation.</text>
</comment>
<evidence type="ECO:0000256" key="10">
    <source>
        <dbReference type="ARBA" id="ARBA00022723"/>
    </source>
</evidence>
<evidence type="ECO:0000256" key="11">
    <source>
        <dbReference type="ARBA" id="ARBA00022801"/>
    </source>
</evidence>
<keyword evidence="13" id="KW-0862">Zinc</keyword>
<evidence type="ECO:0000256" key="5">
    <source>
        <dbReference type="ARBA" id="ARBA00010918"/>
    </source>
</evidence>
<keyword evidence="9 19" id="KW-0812">Transmembrane</keyword>
<reference evidence="21 22" key="1">
    <citation type="journal article" date="2020" name="Nat. Food">
        <title>A phased Vanilla planifolia genome enables genetic improvement of flavour and production.</title>
        <authorList>
            <person name="Hasing T."/>
            <person name="Tang H."/>
            <person name="Brym M."/>
            <person name="Khazi F."/>
            <person name="Huang T."/>
            <person name="Chambers A.H."/>
        </authorList>
    </citation>
    <scope>NUCLEOTIDE SEQUENCE [LARGE SCALE GENOMIC DNA]</scope>
    <source>
        <tissue evidence="21">Leaf</tissue>
    </source>
</reference>
<dbReference type="PANTHER" id="PTHR12147:SF58">
    <property type="entry name" value="VACUOLAR MEMBRANE PROTEASE"/>
    <property type="match status" value="1"/>
</dbReference>
<evidence type="ECO:0000256" key="14">
    <source>
        <dbReference type="ARBA" id="ARBA00022989"/>
    </source>
</evidence>
<accession>A0A835V5J8</accession>
<dbReference type="GO" id="GO:0046872">
    <property type="term" value="F:metal ion binding"/>
    <property type="evidence" value="ECO:0007669"/>
    <property type="project" value="UniProtKB-KW"/>
</dbReference>
<comment type="subcellular location">
    <subcellularLocation>
        <location evidence="4">Endoplasmic reticulum membrane</location>
        <topology evidence="4">Multi-pass membrane protein</topology>
    </subcellularLocation>
    <subcellularLocation>
        <location evidence="3">Vacuole membrane</location>
        <topology evidence="3">Multi-pass membrane protein</topology>
    </subcellularLocation>
</comment>
<evidence type="ECO:0000256" key="13">
    <source>
        <dbReference type="ARBA" id="ARBA00022833"/>
    </source>
</evidence>
<evidence type="ECO:0000256" key="6">
    <source>
        <dbReference type="ARBA" id="ARBA00017435"/>
    </source>
</evidence>
<evidence type="ECO:0000256" key="15">
    <source>
        <dbReference type="ARBA" id="ARBA00023049"/>
    </source>
</evidence>
<keyword evidence="17" id="KW-0325">Glycoprotein</keyword>
<comment type="similarity">
    <text evidence="5">Belongs to the peptidase M28 family.</text>
</comment>
<keyword evidence="22" id="KW-1185">Reference proteome</keyword>
<evidence type="ECO:0000256" key="9">
    <source>
        <dbReference type="ARBA" id="ARBA00022692"/>
    </source>
</evidence>
<dbReference type="FunFam" id="3.40.630.10:FF:000008">
    <property type="entry name" value="Endoplasmic reticulum metallopeptidase 1"/>
    <property type="match status" value="1"/>
</dbReference>
<keyword evidence="8" id="KW-0645">Protease</keyword>
<dbReference type="EMBL" id="JADCNL010000004">
    <property type="protein sequence ID" value="KAG0484540.1"/>
    <property type="molecule type" value="Genomic_DNA"/>
</dbReference>
<dbReference type="GO" id="GO:0008235">
    <property type="term" value="F:metalloexopeptidase activity"/>
    <property type="evidence" value="ECO:0007669"/>
    <property type="project" value="InterPro"/>
</dbReference>
<keyword evidence="15" id="KW-0482">Metalloprotease</keyword>
<keyword evidence="11" id="KW-0378">Hydrolase</keyword>
<evidence type="ECO:0000256" key="16">
    <source>
        <dbReference type="ARBA" id="ARBA00023136"/>
    </source>
</evidence>
<feature type="transmembrane region" description="Helical" evidence="19">
    <location>
        <begin position="272"/>
        <end position="299"/>
    </location>
</feature>
<keyword evidence="12" id="KW-0256">Endoplasmic reticulum</keyword>
<dbReference type="AlphaFoldDB" id="A0A835V5J8"/>
<proteinExistence type="inferred from homology"/>
<evidence type="ECO:0000256" key="12">
    <source>
        <dbReference type="ARBA" id="ARBA00022824"/>
    </source>
</evidence>
<organism evidence="21 22">
    <name type="scientific">Vanilla planifolia</name>
    <name type="common">Vanilla</name>
    <dbReference type="NCBI Taxonomy" id="51239"/>
    <lineage>
        <taxon>Eukaryota</taxon>
        <taxon>Viridiplantae</taxon>
        <taxon>Streptophyta</taxon>
        <taxon>Embryophyta</taxon>
        <taxon>Tracheophyta</taxon>
        <taxon>Spermatophyta</taxon>
        <taxon>Magnoliopsida</taxon>
        <taxon>Liliopsida</taxon>
        <taxon>Asparagales</taxon>
        <taxon>Orchidaceae</taxon>
        <taxon>Vanilloideae</taxon>
        <taxon>Vanilleae</taxon>
        <taxon>Vanilla</taxon>
    </lineage>
</organism>
<keyword evidence="16 19" id="KW-0472">Membrane</keyword>
<evidence type="ECO:0000256" key="7">
    <source>
        <dbReference type="ARBA" id="ARBA00022554"/>
    </source>
</evidence>